<organism evidence="3 4">
    <name type="scientific">Schistosoma mekongi</name>
    <name type="common">Parasitic worm</name>
    <dbReference type="NCBI Taxonomy" id="38744"/>
    <lineage>
        <taxon>Eukaryota</taxon>
        <taxon>Metazoa</taxon>
        <taxon>Spiralia</taxon>
        <taxon>Lophotrochozoa</taxon>
        <taxon>Platyhelminthes</taxon>
        <taxon>Trematoda</taxon>
        <taxon>Digenea</taxon>
        <taxon>Strigeidida</taxon>
        <taxon>Schistosomatoidea</taxon>
        <taxon>Schistosomatidae</taxon>
        <taxon>Schistosoma</taxon>
    </lineage>
</organism>
<dbReference type="Proteomes" id="UP001292079">
    <property type="component" value="Unassembled WGS sequence"/>
</dbReference>
<name>A0AAE2D674_SCHME</name>
<dbReference type="AlphaFoldDB" id="A0AAE2D674"/>
<reference evidence="3" key="2">
    <citation type="journal article" date="2023" name="Infect Dis Poverty">
        <title>Chromosome-scale genome of the human blood fluke Schistosoma mekongi and its implications for public health.</title>
        <authorList>
            <person name="Zhou M."/>
            <person name="Xu L."/>
            <person name="Xu D."/>
            <person name="Chen W."/>
            <person name="Khan J."/>
            <person name="Hu Y."/>
            <person name="Huang H."/>
            <person name="Wei H."/>
            <person name="Zhang Y."/>
            <person name="Chusongsang P."/>
            <person name="Tanasarnprasert K."/>
            <person name="Hu X."/>
            <person name="Limpanont Y."/>
            <person name="Lv Z."/>
        </authorList>
    </citation>
    <scope>NUCLEOTIDE SEQUENCE</scope>
    <source>
        <strain evidence="3">LV_2022a</strain>
    </source>
</reference>
<dbReference type="PROSITE" id="PS50835">
    <property type="entry name" value="IG_LIKE"/>
    <property type="match status" value="1"/>
</dbReference>
<dbReference type="Gene3D" id="2.60.40.10">
    <property type="entry name" value="Immunoglobulins"/>
    <property type="match status" value="1"/>
</dbReference>
<proteinExistence type="predicted"/>
<dbReference type="InterPro" id="IPR007110">
    <property type="entry name" value="Ig-like_dom"/>
</dbReference>
<comment type="caution">
    <text evidence="3">The sequence shown here is derived from an EMBL/GenBank/DDBJ whole genome shotgun (WGS) entry which is preliminary data.</text>
</comment>
<keyword evidence="1" id="KW-0812">Transmembrane</keyword>
<accession>A0AAE2D674</accession>
<dbReference type="EMBL" id="JALJAT010000002">
    <property type="protein sequence ID" value="KAK4472719.1"/>
    <property type="molecule type" value="Genomic_DNA"/>
</dbReference>
<evidence type="ECO:0000313" key="4">
    <source>
        <dbReference type="Proteomes" id="UP001292079"/>
    </source>
</evidence>
<gene>
    <name evidence="3" type="ORF">MN116_003945</name>
</gene>
<keyword evidence="1" id="KW-0472">Membrane</keyword>
<dbReference type="InterPro" id="IPR013783">
    <property type="entry name" value="Ig-like_fold"/>
</dbReference>
<reference evidence="3" key="1">
    <citation type="submission" date="2022-04" db="EMBL/GenBank/DDBJ databases">
        <authorList>
            <person name="Xu L."/>
            <person name="Lv Z."/>
        </authorList>
    </citation>
    <scope>NUCLEOTIDE SEQUENCE</scope>
    <source>
        <strain evidence="3">LV_2022a</strain>
    </source>
</reference>
<keyword evidence="4" id="KW-1185">Reference proteome</keyword>
<dbReference type="InterPro" id="IPR036179">
    <property type="entry name" value="Ig-like_dom_sf"/>
</dbReference>
<feature type="domain" description="Ig-like" evidence="2">
    <location>
        <begin position="10"/>
        <end position="112"/>
    </location>
</feature>
<sequence length="416" mass="46882">MSNMLTFIYPLMLSVPFLSLCYTLTFSSLPSNITLSGSYLKLSCSAKNQIFPIVWSHNNKDIAEDCRFYMENHRYVCNRLNDVYEIFIPKVKFEDRGNWSCAHGPKSQKTINIDVLVKANVYPPKLLALPSNVKVLPIDQNPTIINKVDTTRLQEKSMIGHIYGLGTLNNPIDLINKKAYTENGIFIECTTSCATSVKGIHWKAKNSTWTHSLHVHSGVSNNDDGYVDDSLYNQIHRFSYNPEYTNPVCELGLKSFKSRIQIKCASSKSQVSSLSTSNHLLSHTLVGLNKITCFPYYDKEMESKLSKLTQLNDEHKGGSSQFILQSKIIIPTDVTQNDCFIDDGNGYSQAAACIYVLCPGQPVAWFTFGEKVALGSSAALFFVLSTLFCYVTRQRRRAKRKTDMSPGQQHEIELML</sequence>
<evidence type="ECO:0000259" key="2">
    <source>
        <dbReference type="PROSITE" id="PS50835"/>
    </source>
</evidence>
<evidence type="ECO:0000256" key="1">
    <source>
        <dbReference type="SAM" id="Phobius"/>
    </source>
</evidence>
<protein>
    <recommendedName>
        <fullName evidence="2">Ig-like domain-containing protein</fullName>
    </recommendedName>
</protein>
<feature type="transmembrane region" description="Helical" evidence="1">
    <location>
        <begin position="372"/>
        <end position="391"/>
    </location>
</feature>
<keyword evidence="1" id="KW-1133">Transmembrane helix</keyword>
<dbReference type="SUPFAM" id="SSF48726">
    <property type="entry name" value="Immunoglobulin"/>
    <property type="match status" value="1"/>
</dbReference>
<evidence type="ECO:0000313" key="3">
    <source>
        <dbReference type="EMBL" id="KAK4472719.1"/>
    </source>
</evidence>